<dbReference type="EMBL" id="FKLO01000049">
    <property type="protein sequence ID" value="SAM66036.1"/>
    <property type="molecule type" value="Genomic_DNA"/>
</dbReference>
<evidence type="ECO:0000313" key="2">
    <source>
        <dbReference type="Proteomes" id="UP000190837"/>
    </source>
</evidence>
<protein>
    <submittedName>
        <fullName evidence="1">Uncharacterized protein</fullName>
    </submittedName>
</protein>
<proteinExistence type="predicted"/>
<sequence>MMINNNWGDLPKALLYIEGIDEKLDWINEYIWEESAVYNNYPINKNGGVLLDMYGFWLSKGLSKEDIYKHVINDYKNRGIYSDSNIPINKGFYIYQAVEGYKEGDDYPVGYDGPTKMGDYFRFLQPTIYGSIEDFPEELRGLVAISKTVDFTVDRLLDNNLINTYFPEVYK</sequence>
<reference evidence="2" key="1">
    <citation type="submission" date="2016-04" db="EMBL/GenBank/DDBJ databases">
        <authorList>
            <person name="Tagini F."/>
        </authorList>
    </citation>
    <scope>NUCLEOTIDE SEQUENCE [LARGE SCALE GENOMIC DNA]</scope>
    <source>
        <strain evidence="2">CHUV0807</strain>
    </source>
</reference>
<name>A0A1C3H4W7_9GAMM</name>
<dbReference type="Proteomes" id="UP000190837">
    <property type="component" value="Unassembled WGS sequence"/>
</dbReference>
<organism evidence="1 2">
    <name type="scientific">Cardiobacterium hominis</name>
    <dbReference type="NCBI Taxonomy" id="2718"/>
    <lineage>
        <taxon>Bacteria</taxon>
        <taxon>Pseudomonadati</taxon>
        <taxon>Pseudomonadota</taxon>
        <taxon>Gammaproteobacteria</taxon>
        <taxon>Cardiobacteriales</taxon>
        <taxon>Cardiobacteriaceae</taxon>
        <taxon>Cardiobacterium</taxon>
    </lineage>
</organism>
<evidence type="ECO:0000313" key="1">
    <source>
        <dbReference type="EMBL" id="SAM66036.1"/>
    </source>
</evidence>
<accession>A0A1C3H4W7</accession>
<gene>
    <name evidence="1" type="ORF">CHUV0807_1449</name>
</gene>
<dbReference type="AlphaFoldDB" id="A0A1C3H4W7"/>